<dbReference type="GO" id="GO:0019867">
    <property type="term" value="C:outer membrane"/>
    <property type="evidence" value="ECO:0007669"/>
    <property type="project" value="InterPro"/>
</dbReference>
<comment type="caution">
    <text evidence="5">The sequence shown here is derived from an EMBL/GenBank/DDBJ whole genome shotgun (WGS) entry which is preliminary data.</text>
</comment>
<evidence type="ECO:0000256" key="1">
    <source>
        <dbReference type="ARBA" id="ARBA00004370"/>
    </source>
</evidence>
<feature type="signal peptide" evidence="3">
    <location>
        <begin position="1"/>
        <end position="20"/>
    </location>
</feature>
<organism evidence="5 6">
    <name type="scientific">Arenimonas malthae CC-JY-1</name>
    <dbReference type="NCBI Taxonomy" id="1384054"/>
    <lineage>
        <taxon>Bacteria</taxon>
        <taxon>Pseudomonadati</taxon>
        <taxon>Pseudomonadota</taxon>
        <taxon>Gammaproteobacteria</taxon>
        <taxon>Lysobacterales</taxon>
        <taxon>Lysobacteraceae</taxon>
        <taxon>Arenimonas</taxon>
    </lineage>
</organism>
<dbReference type="RefSeq" id="WP_043805511.1">
    <property type="nucleotide sequence ID" value="NZ_AVCH01000221.1"/>
</dbReference>
<evidence type="ECO:0000256" key="3">
    <source>
        <dbReference type="SAM" id="SignalP"/>
    </source>
</evidence>
<evidence type="ECO:0000259" key="4">
    <source>
        <dbReference type="Pfam" id="PF05433"/>
    </source>
</evidence>
<dbReference type="Pfam" id="PF05433">
    <property type="entry name" value="Rick_17kDa_Anti"/>
    <property type="match status" value="1"/>
</dbReference>
<name>A0A091AQ37_9GAMM</name>
<dbReference type="eggNOG" id="COG3134">
    <property type="taxonomic scope" value="Bacteria"/>
</dbReference>
<evidence type="ECO:0000313" key="5">
    <source>
        <dbReference type="EMBL" id="KFN41451.1"/>
    </source>
</evidence>
<reference evidence="5 6" key="1">
    <citation type="submission" date="2013-09" db="EMBL/GenBank/DDBJ databases">
        <title>Genome sequencing of Arenimonas malthae.</title>
        <authorList>
            <person name="Chen F."/>
            <person name="Wang G."/>
        </authorList>
    </citation>
    <scope>NUCLEOTIDE SEQUENCE [LARGE SCALE GENOMIC DNA]</scope>
    <source>
        <strain evidence="5 6">CC-JY-1</strain>
    </source>
</reference>
<evidence type="ECO:0000256" key="2">
    <source>
        <dbReference type="ARBA" id="ARBA00023136"/>
    </source>
</evidence>
<proteinExistence type="predicted"/>
<keyword evidence="2" id="KW-0472">Membrane</keyword>
<protein>
    <recommendedName>
        <fullName evidence="4">Glycine zipper 2TM domain-containing protein</fullName>
    </recommendedName>
</protein>
<keyword evidence="6" id="KW-1185">Reference proteome</keyword>
<accession>A0A091AQ37</accession>
<dbReference type="Proteomes" id="UP000029392">
    <property type="component" value="Unassembled WGS sequence"/>
</dbReference>
<dbReference type="InterPro" id="IPR051407">
    <property type="entry name" value="Bact_OM_lipoprot/Surf_antigen"/>
</dbReference>
<dbReference type="PATRIC" id="fig|1384054.3.peg.2792"/>
<dbReference type="STRING" id="1384054.N790_12550"/>
<evidence type="ECO:0000313" key="6">
    <source>
        <dbReference type="Proteomes" id="UP000029392"/>
    </source>
</evidence>
<dbReference type="AlphaFoldDB" id="A0A091AQ37"/>
<feature type="chain" id="PRO_5001870418" description="Glycine zipper 2TM domain-containing protein" evidence="3">
    <location>
        <begin position="21"/>
        <end position="189"/>
    </location>
</feature>
<keyword evidence="3" id="KW-0732">Signal</keyword>
<comment type="subcellular location">
    <subcellularLocation>
        <location evidence="1">Membrane</location>
    </subcellularLocation>
</comment>
<dbReference type="PANTHER" id="PTHR35603:SF2">
    <property type="entry name" value="OUTER MEMBRANE LIPOPROTEIN"/>
    <property type="match status" value="1"/>
</dbReference>
<feature type="domain" description="Glycine zipper 2TM" evidence="4">
    <location>
        <begin position="84"/>
        <end position="123"/>
    </location>
</feature>
<sequence>MSFATRVLPLLVLASAPAFAQYESDPYEDAGYDEYAPSVPENVSYGYAQVLRAEEVVEIVRTRIPEERCEDTVEYRDSRRTTNGTVIGAIVGAALGNQVGKGDGRKAATVAGAVAGGMIGNNVARNKAEAEARGCRIVEVEREERQVVGYDVEYMYKGDKYMSRLPYDPGNRLRVRVSVTPDEPSAAVR</sequence>
<gene>
    <name evidence="5" type="ORF">N790_12550</name>
</gene>
<dbReference type="PANTHER" id="PTHR35603">
    <property type="match status" value="1"/>
</dbReference>
<dbReference type="OrthoDB" id="8909257at2"/>
<dbReference type="InterPro" id="IPR008816">
    <property type="entry name" value="Gly_zipper_2TM_dom"/>
</dbReference>
<dbReference type="EMBL" id="AVCH01000221">
    <property type="protein sequence ID" value="KFN41451.1"/>
    <property type="molecule type" value="Genomic_DNA"/>
</dbReference>